<dbReference type="GO" id="GO:0004672">
    <property type="term" value="F:protein kinase activity"/>
    <property type="evidence" value="ECO:0007669"/>
    <property type="project" value="InterPro"/>
</dbReference>
<sequence>MFSVDSSNIFDGINSSFIEKCTEMMYKPNDSLLSSMWPVGYDHRKQEIGGGNYFMSPLLNCTPLLNCDPIRIMVNKLLTSAATRLSAQYKTLQVINSDKLFEYIGLGTKTCEHNFFKIKKISFLSIIEMAYKSESAPICKIKKGIYFLPTKNSILKFLTNTNIVDVEEFVREIFFGTSLLGTSQVVSISFVCPEAFCFEIPLMGLPLNFIISKKKEYNKNIYQLLSKVLEINLKADKKETAIITSKGTTTVREPNMKLVIKEKLQEQRNKFLSKLPNIIEEMINILIYLENKNLVYLDIKPDNFILDIKTSQPYLMNTGRIVEINTHLNILNSDKNDNTLYNNIPPELFSQKRCYKKSMTYSFAYLIMFIIEYLHAQHYDGVYKLSDNQKFQKWLIAAKNTNINQRPHLHELIPILKEIFVWTA</sequence>
<proteinExistence type="predicted"/>
<evidence type="ECO:0000313" key="1">
    <source>
        <dbReference type="EMBL" id="BDT62830.1"/>
    </source>
</evidence>
<reference evidence="1" key="1">
    <citation type="submission" date="2022-10" db="EMBL/GenBank/DDBJ databases">
        <title>Genome sequences of endogenous nimaviruses in decapod crustaceans.</title>
        <authorList>
            <person name="Kawato S."/>
            <person name="Nozaki R."/>
            <person name="Kondo H."/>
            <person name="Hirono I."/>
        </authorList>
    </citation>
    <scope>NUCLEOTIDE SEQUENCE</scope>
    <source>
        <strain evidence="1">Tokushima2020</strain>
    </source>
</reference>
<dbReference type="Gene3D" id="1.10.510.10">
    <property type="entry name" value="Transferase(Phosphotransferase) domain 1"/>
    <property type="match status" value="1"/>
</dbReference>
<dbReference type="PROSITE" id="PS00108">
    <property type="entry name" value="PROTEIN_KINASE_ST"/>
    <property type="match status" value="1"/>
</dbReference>
<organism evidence="1">
    <name type="scientific">Metapenaeus joyneri majanivirus</name>
    <dbReference type="NCBI Taxonomy" id="2984280"/>
    <lineage>
        <taxon>Viruses</taxon>
        <taxon>Viruses incertae sedis</taxon>
        <taxon>Naldaviricetes</taxon>
        <taxon>Nimaviridae</taxon>
    </lineage>
</organism>
<dbReference type="EMBL" id="LC738878">
    <property type="protein sequence ID" value="BDT62830.1"/>
    <property type="molecule type" value="Genomic_DNA"/>
</dbReference>
<protein>
    <submittedName>
        <fullName evidence="1">Wsv423-like protein</fullName>
    </submittedName>
</protein>
<dbReference type="InterPro" id="IPR011009">
    <property type="entry name" value="Kinase-like_dom_sf"/>
</dbReference>
<accession>A0A9C7F866</accession>
<dbReference type="SUPFAM" id="SSF56112">
    <property type="entry name" value="Protein kinase-like (PK-like)"/>
    <property type="match status" value="1"/>
</dbReference>
<dbReference type="InterPro" id="IPR008271">
    <property type="entry name" value="Ser/Thr_kinase_AS"/>
</dbReference>
<name>A0A9C7F866_9VIRU</name>